<evidence type="ECO:0008006" key="2">
    <source>
        <dbReference type="Google" id="ProtNLM"/>
    </source>
</evidence>
<dbReference type="AlphaFoldDB" id="A0A0F9QAL2"/>
<proteinExistence type="predicted"/>
<accession>A0A0F9QAL2</accession>
<evidence type="ECO:0000313" key="1">
    <source>
        <dbReference type="EMBL" id="KKN10211.1"/>
    </source>
</evidence>
<protein>
    <recommendedName>
        <fullName evidence="2">NTP pyrophosphohydrolase MazG putative catalytic core domain-containing protein</fullName>
    </recommendedName>
</protein>
<sequence>MNHILHDTGAIQGLIIGLNVLATTQKDVTPKLDPQIFERPIDETTQTYLLAAIHGLHGLLDELDWKLWTPPQELDKDRIADEFADVLAFLGIIEWIIYHRVGLTPTDLAKAYKAKTKENVSRAITYGKQQPLEI</sequence>
<gene>
    <name evidence="1" type="ORF">LCGC14_1038930</name>
</gene>
<name>A0A0F9QAL2_9ZZZZ</name>
<dbReference type="SUPFAM" id="SSF101386">
    <property type="entry name" value="all-alpha NTP pyrophosphatases"/>
    <property type="match status" value="1"/>
</dbReference>
<organism evidence="1">
    <name type="scientific">marine sediment metagenome</name>
    <dbReference type="NCBI Taxonomy" id="412755"/>
    <lineage>
        <taxon>unclassified sequences</taxon>
        <taxon>metagenomes</taxon>
        <taxon>ecological metagenomes</taxon>
    </lineage>
</organism>
<reference evidence="1" key="1">
    <citation type="journal article" date="2015" name="Nature">
        <title>Complex archaea that bridge the gap between prokaryotes and eukaryotes.</title>
        <authorList>
            <person name="Spang A."/>
            <person name="Saw J.H."/>
            <person name="Jorgensen S.L."/>
            <person name="Zaremba-Niedzwiedzka K."/>
            <person name="Martijn J."/>
            <person name="Lind A.E."/>
            <person name="van Eijk R."/>
            <person name="Schleper C."/>
            <person name="Guy L."/>
            <person name="Ettema T.J."/>
        </authorList>
    </citation>
    <scope>NUCLEOTIDE SEQUENCE</scope>
</reference>
<comment type="caution">
    <text evidence="1">The sequence shown here is derived from an EMBL/GenBank/DDBJ whole genome shotgun (WGS) entry which is preliminary data.</text>
</comment>
<dbReference type="EMBL" id="LAZR01004265">
    <property type="protein sequence ID" value="KKN10211.1"/>
    <property type="molecule type" value="Genomic_DNA"/>
</dbReference>
<dbReference type="Gene3D" id="1.10.4010.10">
    <property type="entry name" value="Type II deoxyuridine triphosphatase"/>
    <property type="match status" value="1"/>
</dbReference>